<keyword evidence="7" id="KW-0520">NAD</keyword>
<keyword evidence="6 10" id="KW-1133">Transmembrane helix</keyword>
<feature type="transmembrane region" description="Helical" evidence="10">
    <location>
        <begin position="24"/>
        <end position="43"/>
    </location>
</feature>
<evidence type="ECO:0000256" key="2">
    <source>
        <dbReference type="ARBA" id="ARBA00010519"/>
    </source>
</evidence>
<comment type="subcellular location">
    <subcellularLocation>
        <location evidence="1">Membrane</location>
        <topology evidence="1">Multi-pass membrane protein</topology>
    </subcellularLocation>
</comment>
<evidence type="ECO:0000256" key="8">
    <source>
        <dbReference type="ARBA" id="ARBA00023136"/>
    </source>
</evidence>
<evidence type="ECO:0000256" key="7">
    <source>
        <dbReference type="ARBA" id="ARBA00023027"/>
    </source>
</evidence>
<evidence type="ECO:0000256" key="3">
    <source>
        <dbReference type="ARBA" id="ARBA00016612"/>
    </source>
</evidence>
<keyword evidence="8 10" id="KW-0472">Membrane</keyword>
<evidence type="ECO:0000256" key="9">
    <source>
        <dbReference type="ARBA" id="ARBA00031586"/>
    </source>
</evidence>
<accession>E6Y149</accession>
<dbReference type="InterPro" id="IPR039428">
    <property type="entry name" value="NUOK/Mnh_C1-like"/>
</dbReference>
<evidence type="ECO:0000313" key="11">
    <source>
        <dbReference type="EMBL" id="ABL09038.1"/>
    </source>
</evidence>
<dbReference type="AlphaFoldDB" id="E6Y149"/>
<dbReference type="Pfam" id="PF00420">
    <property type="entry name" value="Oxidored_q2"/>
    <property type="match status" value="1"/>
</dbReference>
<dbReference type="GO" id="GO:0016020">
    <property type="term" value="C:membrane"/>
    <property type="evidence" value="ECO:0007669"/>
    <property type="project" value="UniProtKB-SubCell"/>
</dbReference>
<evidence type="ECO:0000256" key="1">
    <source>
        <dbReference type="ARBA" id="ARBA00004141"/>
    </source>
</evidence>
<dbReference type="EMBL" id="DQ991930">
    <property type="protein sequence ID" value="ABL09038.1"/>
    <property type="molecule type" value="Genomic_DNA"/>
</dbReference>
<keyword evidence="4 10" id="KW-0812">Transmembrane</keyword>
<keyword evidence="11" id="KW-0496">Mitochondrion</keyword>
<proteinExistence type="inferred from homology"/>
<protein>
    <recommendedName>
        <fullName evidence="3">NADH-ubiquinone oxidoreductase chain 4L</fullName>
    </recommendedName>
    <alternativeName>
        <fullName evidence="9">NADH dehydrogenase subunit 4L</fullName>
    </alternativeName>
</protein>
<feature type="transmembrane region" description="Helical" evidence="10">
    <location>
        <begin position="49"/>
        <end position="70"/>
    </location>
</feature>
<dbReference type="Gene3D" id="1.10.287.3510">
    <property type="match status" value="1"/>
</dbReference>
<evidence type="ECO:0000256" key="5">
    <source>
        <dbReference type="ARBA" id="ARBA00022967"/>
    </source>
</evidence>
<sequence>MLWLLSTVGIFISMIVYMCIREHTLSVLISLEAMMLSLLVLLYSLSTQYLLLVLLTFAACEAALGLSLLVSMLRVRGSDSVGVLSSNQFSLRTWVFEGK</sequence>
<gene>
    <name evidence="11" type="primary">ND4L</name>
</gene>
<name>E6Y149_9GAST</name>
<evidence type="ECO:0000256" key="10">
    <source>
        <dbReference type="SAM" id="Phobius"/>
    </source>
</evidence>
<organism evidence="11">
    <name type="scientific">Bulla sp. TLT-2006</name>
    <dbReference type="NCBI Taxonomy" id="407128"/>
    <lineage>
        <taxon>Eukaryota</taxon>
        <taxon>Metazoa</taxon>
        <taxon>Spiralia</taxon>
        <taxon>Lophotrochozoa</taxon>
        <taxon>Mollusca</taxon>
        <taxon>Gastropoda</taxon>
        <taxon>Heterobranchia</taxon>
        <taxon>Euthyneura</taxon>
        <taxon>Tectipleura</taxon>
        <taxon>Cephalaspidea</taxon>
        <taxon>Bulloidea</taxon>
        <taxon>Bullidae</taxon>
        <taxon>Bulla</taxon>
    </lineage>
</organism>
<keyword evidence="5" id="KW-1278">Translocase</keyword>
<comment type="similarity">
    <text evidence="2">Belongs to the complex I subunit 4L family.</text>
</comment>
<evidence type="ECO:0000256" key="6">
    <source>
        <dbReference type="ARBA" id="ARBA00022989"/>
    </source>
</evidence>
<geneLocation type="mitochondrion" evidence="11"/>
<evidence type="ECO:0000256" key="4">
    <source>
        <dbReference type="ARBA" id="ARBA00022692"/>
    </source>
</evidence>
<reference evidence="11" key="1">
    <citation type="journal article" date="2011" name="Mar. Genomics">
        <title>Crawling through time: Transition of snails to slugs dating back to the Paleozoic, based on mitochondrial phylogenomics.</title>
        <authorList>
            <person name="Medina M."/>
            <person name="Lal S."/>
            <person name="Valles Y."/>
            <person name="Takaoka T.L."/>
            <person name="Dayrat B.A."/>
            <person name="Boore J.L."/>
            <person name="Gosliner T."/>
        </authorList>
    </citation>
    <scope>NUCLEOTIDE SEQUENCE</scope>
</reference>